<proteinExistence type="inferred from homology"/>
<feature type="domain" description="GIY-YIG" evidence="2">
    <location>
        <begin position="11"/>
        <end position="88"/>
    </location>
</feature>
<evidence type="ECO:0000313" key="3">
    <source>
        <dbReference type="EMBL" id="GAA0475162.1"/>
    </source>
</evidence>
<dbReference type="RefSeq" id="WP_346023740.1">
    <property type="nucleotide sequence ID" value="NZ_BAAADA010000019.1"/>
</dbReference>
<dbReference type="Gene3D" id="3.40.1440.10">
    <property type="entry name" value="GIY-YIG endonuclease"/>
    <property type="match status" value="1"/>
</dbReference>
<reference evidence="4" key="1">
    <citation type="journal article" date="2019" name="Int. J. Syst. Evol. Microbiol.">
        <title>The Global Catalogue of Microorganisms (GCM) 10K type strain sequencing project: providing services to taxonomists for standard genome sequencing and annotation.</title>
        <authorList>
            <consortium name="The Broad Institute Genomics Platform"/>
            <consortium name="The Broad Institute Genome Sequencing Center for Infectious Disease"/>
            <person name="Wu L."/>
            <person name="Ma J."/>
        </authorList>
    </citation>
    <scope>NUCLEOTIDE SEQUENCE [LARGE SCALE GENOMIC DNA]</scope>
    <source>
        <strain evidence="4">JCM 14232</strain>
    </source>
</reference>
<dbReference type="SUPFAM" id="SSF82771">
    <property type="entry name" value="GIY-YIG endonuclease"/>
    <property type="match status" value="1"/>
</dbReference>
<dbReference type="Proteomes" id="UP001410648">
    <property type="component" value="Unassembled WGS sequence"/>
</dbReference>
<dbReference type="Pfam" id="PF01541">
    <property type="entry name" value="GIY-YIG"/>
    <property type="match status" value="1"/>
</dbReference>
<keyword evidence="4" id="KW-1185">Reference proteome</keyword>
<accession>A0ABP3KAT0</accession>
<dbReference type="EMBL" id="BAAADA010000019">
    <property type="protein sequence ID" value="GAA0475162.1"/>
    <property type="molecule type" value="Genomic_DNA"/>
</dbReference>
<evidence type="ECO:0000313" key="4">
    <source>
        <dbReference type="Proteomes" id="UP001410648"/>
    </source>
</evidence>
<gene>
    <name evidence="3" type="ORF">GCM10008936_02090</name>
</gene>
<organism evidence="3 4">
    <name type="scientific">Alkalibacterium indicireducens</name>
    <dbReference type="NCBI Taxonomy" id="398758"/>
    <lineage>
        <taxon>Bacteria</taxon>
        <taxon>Bacillati</taxon>
        <taxon>Bacillota</taxon>
        <taxon>Bacilli</taxon>
        <taxon>Lactobacillales</taxon>
        <taxon>Carnobacteriaceae</taxon>
        <taxon>Alkalibacterium</taxon>
    </lineage>
</organism>
<dbReference type="PANTHER" id="PTHR34477:SF1">
    <property type="entry name" value="UPF0213 PROTEIN YHBQ"/>
    <property type="match status" value="1"/>
</dbReference>
<evidence type="ECO:0000259" key="2">
    <source>
        <dbReference type="PROSITE" id="PS50164"/>
    </source>
</evidence>
<dbReference type="InterPro" id="IPR050190">
    <property type="entry name" value="UPF0213_domain"/>
</dbReference>
<dbReference type="PROSITE" id="PS50164">
    <property type="entry name" value="GIY_YIG"/>
    <property type="match status" value="1"/>
</dbReference>
<protein>
    <recommendedName>
        <fullName evidence="2">GIY-YIG domain-containing protein</fullName>
    </recommendedName>
</protein>
<evidence type="ECO:0000256" key="1">
    <source>
        <dbReference type="ARBA" id="ARBA00007435"/>
    </source>
</evidence>
<dbReference type="CDD" id="cd10456">
    <property type="entry name" value="GIY-YIG_UPF0213"/>
    <property type="match status" value="1"/>
</dbReference>
<dbReference type="PANTHER" id="PTHR34477">
    <property type="entry name" value="UPF0213 PROTEIN YHBQ"/>
    <property type="match status" value="1"/>
</dbReference>
<comment type="caution">
    <text evidence="3">The sequence shown here is derived from an EMBL/GenBank/DDBJ whole genome shotgun (WGS) entry which is preliminary data.</text>
</comment>
<dbReference type="InterPro" id="IPR035901">
    <property type="entry name" value="GIY-YIG_endonuc_sf"/>
</dbReference>
<comment type="similarity">
    <text evidence="1">Belongs to the UPF0213 family.</text>
</comment>
<sequence>MSKTSDNKDNKASYFYVLHCRDGTLYGGYTTDLTRRLNEHNEGIGAKYTRPQKRRPLKMIYAEAHGSRSEATKAEAAFKKLARRQKDQYLASNGVSRPYKEQKQCIVKEVRQLHENQSEKL</sequence>
<name>A0ABP3KAT0_9LACT</name>
<dbReference type="InterPro" id="IPR000305">
    <property type="entry name" value="GIY-YIG_endonuc"/>
</dbReference>